<dbReference type="STRING" id="36087.A0A077ZLG9"/>
<keyword evidence="2" id="KW-0808">Transferase</keyword>
<dbReference type="GO" id="GO:0016301">
    <property type="term" value="F:kinase activity"/>
    <property type="evidence" value="ECO:0007669"/>
    <property type="project" value="UniProtKB-KW"/>
</dbReference>
<dbReference type="InterPro" id="IPR004119">
    <property type="entry name" value="EcKL"/>
</dbReference>
<gene>
    <name evidence="2" type="ORF">TTRE_0000895201</name>
</gene>
<dbReference type="InterPro" id="IPR011009">
    <property type="entry name" value="Kinase-like_dom_sf"/>
</dbReference>
<dbReference type="EMBL" id="HG807197">
    <property type="protein sequence ID" value="CDW60564.1"/>
    <property type="molecule type" value="Genomic_DNA"/>
</dbReference>
<feature type="domain" description="CHK kinase-like" evidence="1">
    <location>
        <begin position="174"/>
        <end position="363"/>
    </location>
</feature>
<reference evidence="2" key="1">
    <citation type="submission" date="2014-01" db="EMBL/GenBank/DDBJ databases">
        <authorList>
            <person name="Aslett M."/>
        </authorList>
    </citation>
    <scope>NUCLEOTIDE SEQUENCE</scope>
</reference>
<dbReference type="InterPro" id="IPR012877">
    <property type="entry name" value="Dhs-27"/>
</dbReference>
<dbReference type="Pfam" id="PF02958">
    <property type="entry name" value="EcKL"/>
    <property type="match status" value="1"/>
</dbReference>
<protein>
    <submittedName>
        <fullName evidence="2">EcKinase and DUF1679 domain containing protein</fullName>
    </submittedName>
</protein>
<dbReference type="OrthoDB" id="5915577at2759"/>
<organism evidence="2 3">
    <name type="scientific">Trichuris trichiura</name>
    <name type="common">Whipworm</name>
    <name type="synonym">Trichocephalus trichiurus</name>
    <dbReference type="NCBI Taxonomy" id="36087"/>
    <lineage>
        <taxon>Eukaryota</taxon>
        <taxon>Metazoa</taxon>
        <taxon>Ecdysozoa</taxon>
        <taxon>Nematoda</taxon>
        <taxon>Enoplea</taxon>
        <taxon>Dorylaimia</taxon>
        <taxon>Trichinellida</taxon>
        <taxon>Trichuridae</taxon>
        <taxon>Trichuris</taxon>
    </lineage>
</organism>
<proteinExistence type="predicted"/>
<dbReference type="PANTHER" id="PTHR23020">
    <property type="entry name" value="UNCHARACTERIZED NUCLEAR HORMONE RECEPTOR-RELATED"/>
    <property type="match status" value="1"/>
</dbReference>
<dbReference type="Proteomes" id="UP000030665">
    <property type="component" value="Unassembled WGS sequence"/>
</dbReference>
<dbReference type="Pfam" id="PF07914">
    <property type="entry name" value="DUF1679"/>
    <property type="match status" value="1"/>
</dbReference>
<dbReference type="Gene3D" id="3.90.1200.10">
    <property type="match status" value="1"/>
</dbReference>
<name>A0A077ZLG9_TRITR</name>
<evidence type="ECO:0000259" key="1">
    <source>
        <dbReference type="SMART" id="SM00587"/>
    </source>
</evidence>
<keyword evidence="2" id="KW-0418">Kinase</keyword>
<dbReference type="InterPro" id="IPR015897">
    <property type="entry name" value="CHK_kinase-like"/>
</dbReference>
<sequence length="441" mass="50230">MNSLGYLESHLCKLVETELNRKFGVDLKLRSCHGELIGQGYGSICKIYLLKLQWNEEIGEEKAILPASIVLKVPRMKDHSELVSKLSLMAEKEEPHERIDPAQRIAMLHNNEVDAYAMFMSESDLPIPIPACFYGRKAADEIQGKRLDRPLYVGVAILKQRKDLFESLLSLGLLLLEDLTGSAALIEDISSGMNLAKVMDVASILAKLHCWCLTTKVEWKNQLTRIFGNVEEATHFRQFLTNGLAQLKKEYPDRFVHVDEEVVLRYLDVQRWSALLRSIGQIVPTVLKHGDLWTNNILFKKSENGVPDDKVVALIDWQLIEQGAPLEDLAHLLIWSTSASFRREHQRCVVNRYHQMLCDFVKGQVDLPSFETFWLAFEAIFPRRAFLLICFFPVLVGTVIKTNHPNGHIRLEEMISRALAAYEEALVYLGKPNLFHASAIP</sequence>
<evidence type="ECO:0000313" key="3">
    <source>
        <dbReference type="Proteomes" id="UP000030665"/>
    </source>
</evidence>
<reference evidence="2" key="2">
    <citation type="submission" date="2014-03" db="EMBL/GenBank/DDBJ databases">
        <title>The whipworm genome and dual-species transcriptomics of an intimate host-pathogen interaction.</title>
        <authorList>
            <person name="Foth B.J."/>
            <person name="Tsai I.J."/>
            <person name="Reid A.J."/>
            <person name="Bancroft A.J."/>
            <person name="Nichol S."/>
            <person name="Tracey A."/>
            <person name="Holroyd N."/>
            <person name="Cotton J.A."/>
            <person name="Stanley E.J."/>
            <person name="Zarowiecki M."/>
            <person name="Liu J.Z."/>
            <person name="Huckvale T."/>
            <person name="Cooper P.J."/>
            <person name="Grencis R.K."/>
            <person name="Berriman M."/>
        </authorList>
    </citation>
    <scope>NUCLEOTIDE SEQUENCE [LARGE SCALE GENOMIC DNA]</scope>
</reference>
<evidence type="ECO:0000313" key="2">
    <source>
        <dbReference type="EMBL" id="CDW60564.1"/>
    </source>
</evidence>
<dbReference type="SMART" id="SM00587">
    <property type="entry name" value="CHK"/>
    <property type="match status" value="1"/>
</dbReference>
<keyword evidence="3" id="KW-1185">Reference proteome</keyword>
<dbReference type="SUPFAM" id="SSF56112">
    <property type="entry name" value="Protein kinase-like (PK-like)"/>
    <property type="match status" value="1"/>
</dbReference>
<accession>A0A077ZLG9</accession>
<dbReference type="InterPro" id="IPR052961">
    <property type="entry name" value="Oxido-Kinase-like_Enzymes"/>
</dbReference>
<dbReference type="AlphaFoldDB" id="A0A077ZLG9"/>
<dbReference type="PANTHER" id="PTHR23020:SF41">
    <property type="entry name" value="AMINOGLYCOSIDE PHOSPHOTRANSFERASE DOMAIN-CONTAINING PROTEIN"/>
    <property type="match status" value="1"/>
</dbReference>